<comment type="similarity">
    <text evidence="1">Belongs to the peptidase S10 family.</text>
</comment>
<dbReference type="EC" id="3.4.16.5" evidence="2"/>
<organism evidence="8">
    <name type="scientific">Kwoniella pini CBS 10737</name>
    <dbReference type="NCBI Taxonomy" id="1296096"/>
    <lineage>
        <taxon>Eukaryota</taxon>
        <taxon>Fungi</taxon>
        <taxon>Dikarya</taxon>
        <taxon>Basidiomycota</taxon>
        <taxon>Agaricomycotina</taxon>
        <taxon>Tremellomycetes</taxon>
        <taxon>Tremellales</taxon>
        <taxon>Cryptococcaceae</taxon>
        <taxon>Kwoniella</taxon>
    </lineage>
</organism>
<dbReference type="Gene3D" id="1.10.287.410">
    <property type="match status" value="1"/>
</dbReference>
<keyword evidence="5" id="KW-0378">Hydrolase</keyword>
<keyword evidence="4" id="KW-0645">Protease</keyword>
<evidence type="ECO:0000256" key="6">
    <source>
        <dbReference type="ARBA" id="ARBA00023180"/>
    </source>
</evidence>
<feature type="signal peptide" evidence="7">
    <location>
        <begin position="1"/>
        <end position="22"/>
    </location>
</feature>
<feature type="chain" id="PRO_5008628312" description="carboxypeptidase C" evidence="7">
    <location>
        <begin position="23"/>
        <end position="491"/>
    </location>
</feature>
<dbReference type="Proteomes" id="UP000094020">
    <property type="component" value="Chromosome 7"/>
</dbReference>
<reference evidence="9" key="2">
    <citation type="submission" date="2013-07" db="EMBL/GenBank/DDBJ databases">
        <authorList>
            <consortium name="The Broad Institute Genome Sequencing Platform"/>
            <person name="Cuomo C."/>
            <person name="Litvintseva A."/>
            <person name="Chen Y."/>
            <person name="Heitman J."/>
            <person name="Sun S."/>
            <person name="Springer D."/>
            <person name="Dromer F."/>
            <person name="Young S.K."/>
            <person name="Zeng Q."/>
            <person name="Gargeya S."/>
            <person name="Fitzgerald M."/>
            <person name="Abouelleil A."/>
            <person name="Alvarado L."/>
            <person name="Berlin A.M."/>
            <person name="Chapman S.B."/>
            <person name="Dewar J."/>
            <person name="Goldberg J."/>
            <person name="Griggs A."/>
            <person name="Gujja S."/>
            <person name="Hansen M."/>
            <person name="Howarth C."/>
            <person name="Imamovic A."/>
            <person name="Larimer J."/>
            <person name="McCowan C."/>
            <person name="Murphy C."/>
            <person name="Pearson M."/>
            <person name="Priest M."/>
            <person name="Roberts A."/>
            <person name="Saif S."/>
            <person name="Shea T."/>
            <person name="Sykes S."/>
            <person name="Wortman J."/>
            <person name="Nusbaum C."/>
            <person name="Birren B."/>
        </authorList>
    </citation>
    <scope>NUCLEOTIDE SEQUENCE</scope>
    <source>
        <strain evidence="9">CBS 10737</strain>
    </source>
</reference>
<dbReference type="GeneID" id="30171720"/>
<evidence type="ECO:0000313" key="8">
    <source>
        <dbReference type="EMBL" id="OCF50035.1"/>
    </source>
</evidence>
<evidence type="ECO:0000256" key="5">
    <source>
        <dbReference type="ARBA" id="ARBA00022801"/>
    </source>
</evidence>
<dbReference type="Gene3D" id="3.40.50.1820">
    <property type="entry name" value="alpha/beta hydrolase"/>
    <property type="match status" value="1"/>
</dbReference>
<name>A0A1B9I3E9_9TREE</name>
<dbReference type="PANTHER" id="PTHR11802">
    <property type="entry name" value="SERINE PROTEASE FAMILY S10 SERINE CARBOXYPEPTIDASE"/>
    <property type="match status" value="1"/>
</dbReference>
<evidence type="ECO:0000256" key="3">
    <source>
        <dbReference type="ARBA" id="ARBA00022645"/>
    </source>
</evidence>
<evidence type="ECO:0000313" key="10">
    <source>
        <dbReference type="Proteomes" id="UP000094020"/>
    </source>
</evidence>
<evidence type="ECO:0000256" key="4">
    <source>
        <dbReference type="ARBA" id="ARBA00022670"/>
    </source>
</evidence>
<dbReference type="Pfam" id="PF00450">
    <property type="entry name" value="Peptidase_S10"/>
    <property type="match status" value="1"/>
</dbReference>
<dbReference type="EMBL" id="KI894010">
    <property type="protein sequence ID" value="OCF50035.1"/>
    <property type="molecule type" value="Genomic_DNA"/>
</dbReference>
<dbReference type="EMBL" id="CP144525">
    <property type="protein sequence ID" value="WWC71786.1"/>
    <property type="molecule type" value="Genomic_DNA"/>
</dbReference>
<dbReference type="AlphaFoldDB" id="A0A1B9I3E9"/>
<reference evidence="8" key="3">
    <citation type="submission" date="2016-07" db="EMBL/GenBank/DDBJ databases">
        <title>Evolution of pathogenesis and genome organization in the Tremellales.</title>
        <authorList>
            <person name="Cuomo C."/>
            <person name="Litvintseva A."/>
            <person name="Heitman J."/>
            <person name="Chen Y."/>
            <person name="Sun S."/>
            <person name="Springer D."/>
            <person name="Dromer F."/>
            <person name="Young S."/>
            <person name="Zeng Q."/>
            <person name="Chapman S."/>
            <person name="Gujja S."/>
            <person name="Saif S."/>
            <person name="Birren B."/>
        </authorList>
    </citation>
    <scope>NUCLEOTIDE SEQUENCE</scope>
    <source>
        <strain evidence="8">CBS 10737</strain>
    </source>
</reference>
<dbReference type="PRINTS" id="PR00724">
    <property type="entry name" value="CRBOXYPTASEC"/>
</dbReference>
<reference evidence="9" key="4">
    <citation type="submission" date="2024-02" db="EMBL/GenBank/DDBJ databases">
        <title>Comparative genomics of Cryptococcus and Kwoniella reveals pathogenesis evolution and contrasting modes of karyotype evolution via chromosome fusion or intercentromeric recombination.</title>
        <authorList>
            <person name="Coelho M.A."/>
            <person name="David-Palma M."/>
            <person name="Shea T."/>
            <person name="Bowers K."/>
            <person name="McGinley-Smith S."/>
            <person name="Mohammad A.W."/>
            <person name="Gnirke A."/>
            <person name="Yurkov A.M."/>
            <person name="Nowrousian M."/>
            <person name="Sun S."/>
            <person name="Cuomo C.A."/>
            <person name="Heitman J."/>
        </authorList>
    </citation>
    <scope>NUCLEOTIDE SEQUENCE</scope>
    <source>
        <strain evidence="9">CBS 10737</strain>
    </source>
</reference>
<keyword evidence="10" id="KW-1185">Reference proteome</keyword>
<protein>
    <recommendedName>
        <fullName evidence="2">carboxypeptidase C</fullName>
        <ecNumber evidence="2">3.4.16.5</ecNumber>
    </recommendedName>
</protein>
<dbReference type="GO" id="GO:0006508">
    <property type="term" value="P:proteolysis"/>
    <property type="evidence" value="ECO:0007669"/>
    <property type="project" value="UniProtKB-KW"/>
</dbReference>
<dbReference type="KEGG" id="kpin:30171720"/>
<gene>
    <name evidence="8" type="ORF">I206_03351</name>
    <name evidence="9" type="ORF">I206_105745</name>
</gene>
<evidence type="ECO:0000256" key="7">
    <source>
        <dbReference type="SAM" id="SignalP"/>
    </source>
</evidence>
<accession>A0A1B9I3E9</accession>
<reference evidence="8" key="1">
    <citation type="submission" date="2013-07" db="EMBL/GenBank/DDBJ databases">
        <title>The Genome Sequence of Cryptococcus pinus CBS10737.</title>
        <authorList>
            <consortium name="The Broad Institute Genome Sequencing Platform"/>
            <person name="Cuomo C."/>
            <person name="Litvintseva A."/>
            <person name="Chen Y."/>
            <person name="Heitman J."/>
            <person name="Sun S."/>
            <person name="Springer D."/>
            <person name="Dromer F."/>
            <person name="Young S.K."/>
            <person name="Zeng Q."/>
            <person name="Gargeya S."/>
            <person name="Fitzgerald M."/>
            <person name="Abouelleil A."/>
            <person name="Alvarado L."/>
            <person name="Berlin A.M."/>
            <person name="Chapman S.B."/>
            <person name="Dewar J."/>
            <person name="Goldberg J."/>
            <person name="Griggs A."/>
            <person name="Gujja S."/>
            <person name="Hansen M."/>
            <person name="Howarth C."/>
            <person name="Imamovic A."/>
            <person name="Larimer J."/>
            <person name="McCowan C."/>
            <person name="Murphy C."/>
            <person name="Pearson M."/>
            <person name="Priest M."/>
            <person name="Roberts A."/>
            <person name="Saif S."/>
            <person name="Shea T."/>
            <person name="Sykes S."/>
            <person name="Wortman J."/>
            <person name="Nusbaum C."/>
            <person name="Birren B."/>
        </authorList>
    </citation>
    <scope>NUCLEOTIDE SEQUENCE [LARGE SCALE GENOMIC DNA]</scope>
    <source>
        <strain evidence="8">CBS 10737</strain>
    </source>
</reference>
<keyword evidence="7" id="KW-0732">Signal</keyword>
<keyword evidence="6" id="KW-0325">Glycoprotein</keyword>
<dbReference type="PANTHER" id="PTHR11802:SF113">
    <property type="entry name" value="SERINE CARBOXYPEPTIDASE CTSA-4.1"/>
    <property type="match status" value="1"/>
</dbReference>
<dbReference type="SUPFAM" id="SSF53474">
    <property type="entry name" value="alpha/beta-Hydrolases"/>
    <property type="match status" value="1"/>
</dbReference>
<dbReference type="OrthoDB" id="443318at2759"/>
<dbReference type="InterPro" id="IPR029058">
    <property type="entry name" value="AB_hydrolase_fold"/>
</dbReference>
<keyword evidence="3" id="KW-0121">Carboxypeptidase</keyword>
<sequence length="491" mass="54007">MLAGCFDLFAIVIALASIHTAARSTPSPGQSSFHLTGSSRSAHIVTPHLCNDNTTQYSGYLPNSPIFFWFFPSRSDPSIDPIGLWSNGGPGSSALTGMQFSGPCAVVDDGKGGFGMERNEWSFNDRGSILMIDNPIGAGFSYAPFPTVDNIFDSARLVYDFLQTFITVFPEYAKNPWAVNSLSYGGHYAPAYGSYIQHRNLLLQDLPSPWSDIWETTELAHRSPKFINLTSISVGNGWINGRVQYRAMIEFACGHAQDEGVPMLGDKEECAWAMGLVEQGEKLLNRCYDRFSCAAAGLYTAGIAGLPYAQTGLNPYDYRLSAPYNETAIISFYNTPSVQASLGVNASDTTAERGKVWNAHSESIWSAFVYSGDWETKTDGLMGKLLDTGVGVLVYEGMVDWICNYIGLRRIMSNIPNYQRQAAFNQLAMRDWIIEIEDKPTPAGKYKCLKAGKGKGRLCYLEIDGAGHVLSLDKPREGSLMISKWMNELSL</sequence>
<dbReference type="InterPro" id="IPR001563">
    <property type="entry name" value="Peptidase_S10"/>
</dbReference>
<dbReference type="RefSeq" id="XP_019011254.1">
    <property type="nucleotide sequence ID" value="XM_019155100.1"/>
</dbReference>
<dbReference type="STRING" id="1296096.A0A1B9I3E9"/>
<evidence type="ECO:0000256" key="1">
    <source>
        <dbReference type="ARBA" id="ARBA00009431"/>
    </source>
</evidence>
<evidence type="ECO:0000313" key="9">
    <source>
        <dbReference type="EMBL" id="WWC71786.1"/>
    </source>
</evidence>
<proteinExistence type="inferred from homology"/>
<dbReference type="GO" id="GO:0004185">
    <property type="term" value="F:serine-type carboxypeptidase activity"/>
    <property type="evidence" value="ECO:0007669"/>
    <property type="project" value="UniProtKB-EC"/>
</dbReference>
<evidence type="ECO:0000256" key="2">
    <source>
        <dbReference type="ARBA" id="ARBA00012446"/>
    </source>
</evidence>